<proteinExistence type="predicted"/>
<dbReference type="Gene3D" id="3.30.450.200">
    <property type="match status" value="1"/>
</dbReference>
<dbReference type="Gene3D" id="6.10.140.1000">
    <property type="match status" value="1"/>
</dbReference>
<dbReference type="GO" id="GO:0032456">
    <property type="term" value="P:endocytic recycling"/>
    <property type="evidence" value="ECO:0007669"/>
    <property type="project" value="TreeGrafter"/>
</dbReference>
<evidence type="ECO:0000259" key="4">
    <source>
        <dbReference type="PROSITE" id="PS50211"/>
    </source>
</evidence>
<dbReference type="InterPro" id="IPR001194">
    <property type="entry name" value="cDENN_dom"/>
</dbReference>
<dbReference type="FunFam" id="3.30.450.200:FF:000003">
    <property type="entry name" value="DENN domain containing 1A"/>
    <property type="match status" value="1"/>
</dbReference>
<protein>
    <recommendedName>
        <fullName evidence="4">UDENN domain-containing protein</fullName>
    </recommendedName>
</protein>
<keyword evidence="6" id="KW-1185">Reference proteome</keyword>
<dbReference type="AlphaFoldDB" id="A0AAN8KCT0"/>
<name>A0AAN8KCT0_PATCE</name>
<dbReference type="GO" id="GO:0005085">
    <property type="term" value="F:guanyl-nucleotide exchange factor activity"/>
    <property type="evidence" value="ECO:0007669"/>
    <property type="project" value="InterPro"/>
</dbReference>
<comment type="caution">
    <text evidence="5">The sequence shown here is derived from an EMBL/GenBank/DDBJ whole genome shotgun (WGS) entry which is preliminary data.</text>
</comment>
<dbReference type="Gene3D" id="3.40.50.11500">
    <property type="match status" value="1"/>
</dbReference>
<organism evidence="5 6">
    <name type="scientific">Patella caerulea</name>
    <name type="common">Rayed Mediterranean limpet</name>
    <dbReference type="NCBI Taxonomy" id="87958"/>
    <lineage>
        <taxon>Eukaryota</taxon>
        <taxon>Metazoa</taxon>
        <taxon>Spiralia</taxon>
        <taxon>Lophotrochozoa</taxon>
        <taxon>Mollusca</taxon>
        <taxon>Gastropoda</taxon>
        <taxon>Patellogastropoda</taxon>
        <taxon>Patelloidea</taxon>
        <taxon>Patellidae</taxon>
        <taxon>Patella</taxon>
    </lineage>
</organism>
<dbReference type="GO" id="GO:1901981">
    <property type="term" value="F:phosphatidylinositol phosphate binding"/>
    <property type="evidence" value="ECO:0007669"/>
    <property type="project" value="TreeGrafter"/>
</dbReference>
<dbReference type="SMART" id="SM00801">
    <property type="entry name" value="dDENN"/>
    <property type="match status" value="1"/>
</dbReference>
<dbReference type="EMBL" id="JAZGQO010000001">
    <property type="protein sequence ID" value="KAK6196329.1"/>
    <property type="molecule type" value="Genomic_DNA"/>
</dbReference>
<dbReference type="PROSITE" id="PS50211">
    <property type="entry name" value="DENN"/>
    <property type="match status" value="1"/>
</dbReference>
<dbReference type="PANTHER" id="PTHR13196">
    <property type="entry name" value="DENN DOMAIN-CONTAINING"/>
    <property type="match status" value="1"/>
</dbReference>
<accession>A0AAN8KCT0</accession>
<dbReference type="InterPro" id="IPR043153">
    <property type="entry name" value="DENN_C"/>
</dbReference>
<dbReference type="GO" id="GO:0005829">
    <property type="term" value="C:cytosol"/>
    <property type="evidence" value="ECO:0007669"/>
    <property type="project" value="TreeGrafter"/>
</dbReference>
<feature type="domain" description="UDENN" evidence="4">
    <location>
        <begin position="13"/>
        <end position="381"/>
    </location>
</feature>
<evidence type="ECO:0000256" key="3">
    <source>
        <dbReference type="SAM" id="MobiDB-lite"/>
    </source>
</evidence>
<gene>
    <name evidence="5" type="ORF">SNE40_001573</name>
</gene>
<evidence type="ECO:0000256" key="1">
    <source>
        <dbReference type="ARBA" id="ARBA00004132"/>
    </source>
</evidence>
<feature type="region of interest" description="Disordered" evidence="3">
    <location>
        <begin position="462"/>
        <end position="490"/>
    </location>
</feature>
<dbReference type="InterPro" id="IPR037516">
    <property type="entry name" value="Tripartite_DENN"/>
</dbReference>
<dbReference type="InterPro" id="IPR040032">
    <property type="entry name" value="DENND1A/B/C"/>
</dbReference>
<feature type="compositionally biased region" description="Low complexity" evidence="3">
    <location>
        <begin position="721"/>
        <end position="743"/>
    </location>
</feature>
<dbReference type="FunFam" id="3.40.50.11500:FF:000004">
    <property type="entry name" value="DENN domain-containing protein 2C isoform X1"/>
    <property type="match status" value="1"/>
</dbReference>
<dbReference type="InterPro" id="IPR005113">
    <property type="entry name" value="uDENN_dom"/>
</dbReference>
<feature type="compositionally biased region" description="Polar residues" evidence="3">
    <location>
        <begin position="466"/>
        <end position="475"/>
    </location>
</feature>
<dbReference type="SMART" id="SM00799">
    <property type="entry name" value="DENN"/>
    <property type="match status" value="1"/>
</dbReference>
<sequence length="778" mass="87977">MGSRLRESPEKLFEVFMEVAKPNGEIEEPFILQQYPEYYKDQEVLKSSPKFAYPCEIDCGAVDHFTFVFTDIDGKFKFGFCRHTPGAPTTLCIVSCLPWFEIFYKLLNMIAEILNRSEMNCAIPLLEATYNHEIPMPKVPVTIVAQQEMLSFSGPDPAQLPSIPASRNLTEYYNAIDTNNMMIIFAHLLNERRVLFTSKKLSRLTSCIHAASALLYPMCWQHLFIPLLPAHGNLIEYVSAPMPYLIGVHSSLLPKVMKMEIGDAVIVDADNNTVHTTHTDFQDIPEDVASFLKKCLRPEKLKNSMMESGDAISKAFLQALVRLIGGYRDALRFRHGEPITFDPDLFVVSRSQSMQRFLENMLQLQIFQQFINGRLDMLNTGYGFSDTFEQMSMLYADKLNTQSRYKEWQNQMKKQGKKLQKGGKDMWSDLKEKAAPMMTTAVQSVKSHSKKAYSDIKARINEMNERGQSPKNTPSSIPPMGRDINRSRPTTIVGPEINKQRAYVRRDVPIPAPRNLAKTLVELDIPFVDTDKNHSKTTLNKSQSSNVITDNKICMSSGNIPPPRPPKPKMYQNVVEEGPLISFEDDKPKQSVISFSSEEKQNELLFSLSQQKQSPQASGLVRKTAFRQSDRSSRIQSYKANIYNQTLLDSEGNATDIFDPLVKTNCDIDLPKVDASCDNQNLLGDFFSDCVPPKTETKTNMNFDAFGMLATPPVKRQTPHLLDNSLQSSSSGSSRSSEDLYSSTSLEGERSAISYENLLDTSCTFKTSDRKSTWQTFD</sequence>
<dbReference type="GO" id="GO:0006897">
    <property type="term" value="P:endocytosis"/>
    <property type="evidence" value="ECO:0007669"/>
    <property type="project" value="TreeGrafter"/>
</dbReference>
<keyword evidence="2" id="KW-0968">Cytoplasmic vesicle</keyword>
<feature type="region of interest" description="Disordered" evidence="3">
    <location>
        <begin position="716"/>
        <end position="743"/>
    </location>
</feature>
<dbReference type="Proteomes" id="UP001347796">
    <property type="component" value="Unassembled WGS sequence"/>
</dbReference>
<dbReference type="Pfam" id="PF03455">
    <property type="entry name" value="dDENN"/>
    <property type="match status" value="1"/>
</dbReference>
<comment type="subcellular location">
    <subcellularLocation>
        <location evidence="1">Cytoplasmic vesicle</location>
        <location evidence="1">Clathrin-coated vesicle</location>
    </subcellularLocation>
</comment>
<evidence type="ECO:0000313" key="6">
    <source>
        <dbReference type="Proteomes" id="UP001347796"/>
    </source>
</evidence>
<dbReference type="InterPro" id="IPR005112">
    <property type="entry name" value="dDENN_dom"/>
</dbReference>
<evidence type="ECO:0000313" key="5">
    <source>
        <dbReference type="EMBL" id="KAK6196329.1"/>
    </source>
</evidence>
<dbReference type="Pfam" id="PF02141">
    <property type="entry name" value="DENN"/>
    <property type="match status" value="1"/>
</dbReference>
<dbReference type="GO" id="GO:0030136">
    <property type="term" value="C:clathrin-coated vesicle"/>
    <property type="evidence" value="ECO:0007669"/>
    <property type="project" value="UniProtKB-SubCell"/>
</dbReference>
<dbReference type="Pfam" id="PF03456">
    <property type="entry name" value="uDENN"/>
    <property type="match status" value="1"/>
</dbReference>
<dbReference type="PANTHER" id="PTHR13196:SF14">
    <property type="entry name" value="UDENN DOMAIN-CONTAINING PROTEIN"/>
    <property type="match status" value="1"/>
</dbReference>
<dbReference type="SMART" id="SM00800">
    <property type="entry name" value="uDENN"/>
    <property type="match status" value="1"/>
</dbReference>
<reference evidence="5 6" key="1">
    <citation type="submission" date="2024-01" db="EMBL/GenBank/DDBJ databases">
        <title>The genome of the rayed Mediterranean limpet Patella caerulea (Linnaeus, 1758).</title>
        <authorList>
            <person name="Anh-Thu Weber A."/>
            <person name="Halstead-Nussloch G."/>
        </authorList>
    </citation>
    <scope>NUCLEOTIDE SEQUENCE [LARGE SCALE GENOMIC DNA]</scope>
    <source>
        <strain evidence="5">AATW-2023a</strain>
        <tissue evidence="5">Whole specimen</tissue>
    </source>
</reference>
<evidence type="ECO:0000256" key="2">
    <source>
        <dbReference type="ARBA" id="ARBA00023329"/>
    </source>
</evidence>